<evidence type="ECO:0000259" key="1">
    <source>
        <dbReference type="Pfam" id="PF13304"/>
    </source>
</evidence>
<evidence type="ECO:0000313" key="2">
    <source>
        <dbReference type="EMBL" id="ANU78249.2"/>
    </source>
</evidence>
<dbReference type="Gene3D" id="3.40.50.300">
    <property type="entry name" value="P-loop containing nucleotide triphosphate hydrolases"/>
    <property type="match status" value="1"/>
</dbReference>
<dbReference type="InterPro" id="IPR003959">
    <property type="entry name" value="ATPase_AAA_core"/>
</dbReference>
<dbReference type="GO" id="GO:0005524">
    <property type="term" value="F:ATP binding"/>
    <property type="evidence" value="ECO:0007669"/>
    <property type="project" value="InterPro"/>
</dbReference>
<protein>
    <recommendedName>
        <fullName evidence="1">ATPase AAA-type core domain-containing protein</fullName>
    </recommendedName>
</protein>
<dbReference type="GO" id="GO:0016887">
    <property type="term" value="F:ATP hydrolysis activity"/>
    <property type="evidence" value="ECO:0007669"/>
    <property type="project" value="InterPro"/>
</dbReference>
<dbReference type="EMBL" id="CP015405">
    <property type="protein sequence ID" value="ANU78249.2"/>
    <property type="molecule type" value="Genomic_DNA"/>
</dbReference>
<organism evidence="2 3">
    <name type="scientific">Blautia pseudococcoides</name>
    <dbReference type="NCBI Taxonomy" id="1796616"/>
    <lineage>
        <taxon>Bacteria</taxon>
        <taxon>Bacillati</taxon>
        <taxon>Bacillota</taxon>
        <taxon>Clostridia</taxon>
        <taxon>Lachnospirales</taxon>
        <taxon>Lachnospiraceae</taxon>
        <taxon>Blautia</taxon>
    </lineage>
</organism>
<dbReference type="Proteomes" id="UP000092574">
    <property type="component" value="Chromosome"/>
</dbReference>
<gene>
    <name evidence="2" type="ORF">A4V09_22375</name>
</gene>
<dbReference type="RefSeq" id="WP_084043745.1">
    <property type="nucleotide sequence ID" value="NZ_CP015405.2"/>
</dbReference>
<name>A0A1C7IIN6_9FIRM</name>
<dbReference type="PANTHER" id="PTHR43581:SF2">
    <property type="entry name" value="EXCINUCLEASE ATPASE SUBUNIT"/>
    <property type="match status" value="1"/>
</dbReference>
<feature type="domain" description="ATPase AAA-type core" evidence="1">
    <location>
        <begin position="71"/>
        <end position="312"/>
    </location>
</feature>
<dbReference type="OrthoDB" id="9784297at2"/>
<dbReference type="SUPFAM" id="SSF52540">
    <property type="entry name" value="P-loop containing nucleoside triphosphate hydrolases"/>
    <property type="match status" value="1"/>
</dbReference>
<dbReference type="STRING" id="1796616.A4V09_22375"/>
<proteinExistence type="predicted"/>
<sequence length="405" mass="45971">MCRQPRAGADGTGKTSILEAAAIAVGTFISAMDGLTNYRIRKHDAHNKYFNKGSVVDVQPQFPVEITTQSEINGEKVQWIRSLNSANGRDSISNTKELTSIAIRYQERIRNGDTNLVLPIISYYGIGRLWNQHREKRNNTFKKSTRSNGYLDSLDGAANDKFMMKWFQEMTIQQYQKGQILPEFKAVCLAMEQCFQSISGYQNVKVQFNLDTHEIDLMYLAQDNNFKTIPLSQLSDGYKCTISLVADIAYRMAILNLQLLEHVLTETDGIVLIDEIDLHLHPSWQQKILTDLMKIFPKVQFIVTTHAPAVINSVGTESLMIIKDKEILCAPDETYGKDVNTIFREVMGVSERPEDVQMLFSKFYNFLDNKNFVGAEAALDSLETILGNNDTKANSCRVRLELERL</sequence>
<dbReference type="Pfam" id="PF13304">
    <property type="entry name" value="AAA_21"/>
    <property type="match status" value="1"/>
</dbReference>
<reference evidence="2" key="1">
    <citation type="submission" date="2017-04" db="EMBL/GenBank/DDBJ databases">
        <title>Complete Genome Sequences of Twelve Strains of a Stable Defined Moderately Diverse Mouse Microbiota 2 (sDMDMm2).</title>
        <authorList>
            <person name="Uchimura Y."/>
            <person name="Wyss M."/>
            <person name="Brugiroux S."/>
            <person name="Limenitakis J.P."/>
            <person name="Stecher B."/>
            <person name="McCoy K.D."/>
            <person name="Macpherson A.J."/>
        </authorList>
    </citation>
    <scope>NUCLEOTIDE SEQUENCE</scope>
    <source>
        <strain evidence="2">YL58</strain>
    </source>
</reference>
<keyword evidence="3" id="KW-1185">Reference proteome</keyword>
<dbReference type="AlphaFoldDB" id="A0A1C7IIN6"/>
<accession>A0A1C7IIN6</accession>
<dbReference type="PANTHER" id="PTHR43581">
    <property type="entry name" value="ATP/GTP PHOSPHATASE"/>
    <property type="match status" value="1"/>
</dbReference>
<evidence type="ECO:0000313" key="3">
    <source>
        <dbReference type="Proteomes" id="UP000092574"/>
    </source>
</evidence>
<dbReference type="InterPro" id="IPR051396">
    <property type="entry name" value="Bact_Antivir_Def_Nuclease"/>
</dbReference>
<dbReference type="InterPro" id="IPR027417">
    <property type="entry name" value="P-loop_NTPase"/>
</dbReference>
<dbReference type="KEGG" id="byl:A4V09_22375"/>
<dbReference type="GO" id="GO:0006302">
    <property type="term" value="P:double-strand break repair"/>
    <property type="evidence" value="ECO:0007669"/>
    <property type="project" value="InterPro"/>
</dbReference>